<feature type="repeat" description="TPR" evidence="4">
    <location>
        <begin position="747"/>
        <end position="780"/>
    </location>
</feature>
<evidence type="ECO:0000256" key="4">
    <source>
        <dbReference type="PROSITE-ProRule" id="PRU00339"/>
    </source>
</evidence>
<dbReference type="GO" id="GO:0016593">
    <property type="term" value="C:Cdc73/Paf1 complex"/>
    <property type="evidence" value="ECO:0007669"/>
    <property type="project" value="TreeGrafter"/>
</dbReference>
<dbReference type="GO" id="GO:0042393">
    <property type="term" value="F:histone binding"/>
    <property type="evidence" value="ECO:0007669"/>
    <property type="project" value="InterPro"/>
</dbReference>
<feature type="repeat" description="TPR" evidence="4">
    <location>
        <begin position="323"/>
        <end position="356"/>
    </location>
</feature>
<dbReference type="OrthoDB" id="343875at2759"/>
<dbReference type="InterPro" id="IPR031101">
    <property type="entry name" value="Ctr9"/>
</dbReference>
<dbReference type="PANTHER" id="PTHR14027">
    <property type="entry name" value="RNA POLYMERASE-ASSOCIATED PROTEIN CTR9"/>
    <property type="match status" value="1"/>
</dbReference>
<sequence>MSAVVVLPNGSTLDVIQTSASDALHELSAVQTSLPWIQVIRKYWVLGQLQDAEVICTRAAEVFQRDSHATSKLAALKGNLYLDIARESPKVILPNARHDIHGKNVKSRKECMLAAAAQFVSADKSLQRLGETSKINSPLYLGKASLQLAQGNLDEALKTFNGILKNHSRNVFALMGRARILHVKRHYAEALRTYQDVLRVSPRLTPDPRIGIGLCFWQLNCPMEAKAAWERSAALNPNLYAPQLLLGLLNINEAKKADEPDHYRVKSYNRGIRHVHAAHRLNEKNSNAANVLAYYFLGKRNLPNAIKYAERAIQYADAIPVLVDAHNILARVHHLNKNTEEALRCYKVALERSPNNIVAQLGRGQLLLNDESLTQAVHHFDRLVQTQSQKGLPNPEALLVLATLRSKVLPGISTSELQKNKESARDLFEKFLKSVSKGSESSETVRGLGNEAETFVELARLYERDNMKKSCEAYERACAIRKEQQLSLPLELLNNVAVLMAKTGNVKGAQDHLQDAVARLDAGETSTRDFRIRRLDIKQHACTIKYNLARILEDSKDIQQARSLYTQVLKVHPEYFDCKVRLAALYMDENLPDDAHTLLKEVLTTWNDHKNLRAFYTNFLMRYDMSSAKRFCDDTLKKVAPNDVYALCVSGWISYSKSRDMRPKSGTNEVKDRERQFREAVIQWEKALRYDAKCVYAAQGLAIAIAENNIPDVSRRDGQEPSEEENNKARRDALAVFAKIRDCLDEPSVYINMGHCFYAQDEFDKAVEVYEHSLARIDDAAALLHACRANYSKGVIKSDFRSLEKALKFAQSASEKSPKDKSIKYNIAMIEQKMLQVVLDTPIEKRTLSDLQRAIELTPESHELFGQLAAEDPSSVPFSTDLAEQRQAFGEGLAVRGPVELGKQQAYEAEKHERSERSRLEKEAAQQKAKEEEAQRAEMIKKRSEELAEKRRQAQEDIKNLRDTLKAEEEAEERNKTEKKSRTKRKGSEDAHSGDEEAPKKPKRKANKKKKLRRKAGSDGEGNEAEQDNQSASEPEGDDDGEEGAKPKKSKAKSRKRRTSNADDSAERKKAKTSWVTVSFGECKLTLVTGSFRRTLSLTLTRTMSSDYAKSSNEALQLRLRRSDADERQLESEAELRLTRPWNPTFTYPLFGTEEQIYGYKNLQMTLDMASGSLRSHLKVDYDDKKEDADNVVDTIKEFLPLEDGDFEDIVKRDADEFRPCGDLVKSYTRASAKSEGKGKGKRRKVETSTGSVEGEDGDVVYEIHRATWDTPGWKDFNRRMQFFLLLFIEAANYLEEDDSNWEFFTLFEKRGRDDGSFSYHFVGYSSLYSFYHFPTGRRQRLSQFFILPPYQRQSHASELYNAIRSDVLSRQEIIELGVEDPSESFDILRDVNDLRWLSDLRILDNKTAADLDRKWMEQERKKLKVAKRQFLRLVEMLLLHKLDPKNQEHLKKFRLLVKDRLYRFNYEQLIDLTPEERKAALQLTYEGVVDNYRDILLKSHI</sequence>
<dbReference type="Gene3D" id="1.10.10.390">
    <property type="match status" value="1"/>
</dbReference>
<protein>
    <recommendedName>
        <fullName evidence="1">Histone acetyltransferase type B catalytic subunit</fullName>
    </recommendedName>
</protein>
<feature type="region of interest" description="Disordered" evidence="5">
    <location>
        <begin position="906"/>
        <end position="1071"/>
    </location>
</feature>
<reference evidence="7 8" key="1">
    <citation type="submission" date="2019-03" db="EMBL/GenBank/DDBJ databases">
        <title>Sequencing 23 genomes of Wallemia ichthyophaga.</title>
        <authorList>
            <person name="Gostincar C."/>
        </authorList>
    </citation>
    <scope>NUCLEOTIDE SEQUENCE [LARGE SCALE GENOMIC DNA]</scope>
    <source>
        <strain evidence="7 8">EXF-5753</strain>
    </source>
</reference>
<dbReference type="PANTHER" id="PTHR14027:SF2">
    <property type="entry name" value="RNA POLYMERASE-ASSOCIATED PROTEIN CTR9 HOMOLOG"/>
    <property type="match status" value="1"/>
</dbReference>
<dbReference type="Pfam" id="PF21184">
    <property type="entry name" value="HAT1_C_fung"/>
    <property type="match status" value="1"/>
</dbReference>
<organism evidence="7 8">
    <name type="scientific">Wallemia hederae</name>
    <dbReference type="NCBI Taxonomy" id="1540922"/>
    <lineage>
        <taxon>Eukaryota</taxon>
        <taxon>Fungi</taxon>
        <taxon>Dikarya</taxon>
        <taxon>Basidiomycota</taxon>
        <taxon>Wallemiomycotina</taxon>
        <taxon>Wallemiomycetes</taxon>
        <taxon>Wallemiales</taxon>
        <taxon>Wallemiaceae</taxon>
        <taxon>Wallemia</taxon>
    </lineage>
</organism>
<name>A0A4T0FH86_9BASI</name>
<dbReference type="Gene3D" id="3.40.630.30">
    <property type="match status" value="1"/>
</dbReference>
<accession>A0A4T0FH86</accession>
<comment type="caution">
    <text evidence="7">The sequence shown here is derived from an EMBL/GenBank/DDBJ whole genome shotgun (WGS) entry which is preliminary data.</text>
</comment>
<dbReference type="SUPFAM" id="SSF48452">
    <property type="entry name" value="TPR-like"/>
    <property type="match status" value="4"/>
</dbReference>
<feature type="compositionally biased region" description="Basic and acidic residues" evidence="5">
    <location>
        <begin position="908"/>
        <end position="1000"/>
    </location>
</feature>
<feature type="compositionally biased region" description="Basic residues" evidence="5">
    <location>
        <begin position="1001"/>
        <end position="1015"/>
    </location>
</feature>
<feature type="compositionally biased region" description="Basic residues" evidence="5">
    <location>
        <begin position="1047"/>
        <end position="1059"/>
    </location>
</feature>
<dbReference type="Pfam" id="PF13432">
    <property type="entry name" value="TPR_16"/>
    <property type="match status" value="2"/>
</dbReference>
<gene>
    <name evidence="7" type="ORF">E3P99_03572</name>
</gene>
<dbReference type="InterPro" id="IPR013523">
    <property type="entry name" value="Hist_AcTrfase_HAT1_C"/>
</dbReference>
<dbReference type="InterPro" id="IPR019467">
    <property type="entry name" value="Hat1_N"/>
</dbReference>
<dbReference type="Pfam" id="PF14559">
    <property type="entry name" value="TPR_19"/>
    <property type="match status" value="1"/>
</dbReference>
<dbReference type="GO" id="GO:0006325">
    <property type="term" value="P:chromatin organization"/>
    <property type="evidence" value="ECO:0007669"/>
    <property type="project" value="InterPro"/>
</dbReference>
<dbReference type="Proteomes" id="UP000310189">
    <property type="component" value="Unassembled WGS sequence"/>
</dbReference>
<dbReference type="InterPro" id="IPR011990">
    <property type="entry name" value="TPR-like_helical_dom_sf"/>
</dbReference>
<dbReference type="GO" id="GO:0006355">
    <property type="term" value="P:regulation of DNA-templated transcription"/>
    <property type="evidence" value="ECO:0007669"/>
    <property type="project" value="InterPro"/>
</dbReference>
<dbReference type="InterPro" id="IPR016181">
    <property type="entry name" value="Acyl_CoA_acyltransferase"/>
</dbReference>
<dbReference type="Gene3D" id="1.25.40.10">
    <property type="entry name" value="Tetratricopeptide repeat domain"/>
    <property type="match status" value="3"/>
</dbReference>
<evidence type="ECO:0000313" key="8">
    <source>
        <dbReference type="Proteomes" id="UP000310189"/>
    </source>
</evidence>
<evidence type="ECO:0000256" key="1">
    <source>
        <dbReference type="ARBA" id="ARBA00021268"/>
    </source>
</evidence>
<feature type="domain" description="Histone acetyl transferase HAT1 N-terminal" evidence="6">
    <location>
        <begin position="1110"/>
        <end position="1290"/>
    </location>
</feature>
<evidence type="ECO:0000256" key="5">
    <source>
        <dbReference type="SAM" id="MobiDB-lite"/>
    </source>
</evidence>
<keyword evidence="2" id="KW-0677">Repeat</keyword>
<evidence type="ECO:0000313" key="7">
    <source>
        <dbReference type="EMBL" id="TIA86775.1"/>
    </source>
</evidence>
<keyword evidence="3 4" id="KW-0802">TPR repeat</keyword>
<dbReference type="InterPro" id="IPR019734">
    <property type="entry name" value="TPR_rpt"/>
</dbReference>
<evidence type="ECO:0000256" key="2">
    <source>
        <dbReference type="ARBA" id="ARBA00022737"/>
    </source>
</evidence>
<dbReference type="PROSITE" id="PS50005">
    <property type="entry name" value="TPR"/>
    <property type="match status" value="2"/>
</dbReference>
<dbReference type="SMART" id="SM00028">
    <property type="entry name" value="TPR"/>
    <property type="match status" value="12"/>
</dbReference>
<evidence type="ECO:0000256" key="3">
    <source>
        <dbReference type="ARBA" id="ARBA00022803"/>
    </source>
</evidence>
<keyword evidence="8" id="KW-1185">Reference proteome</keyword>
<proteinExistence type="predicted"/>
<dbReference type="EMBL" id="SPNW01000075">
    <property type="protein sequence ID" value="TIA86775.1"/>
    <property type="molecule type" value="Genomic_DNA"/>
</dbReference>
<dbReference type="Gene3D" id="3.90.360.10">
    <property type="entry name" value="Histone acetyl transferase 1 (HAT1), N-terminal domain"/>
    <property type="match status" value="1"/>
</dbReference>
<dbReference type="SUPFAM" id="SSF55729">
    <property type="entry name" value="Acyl-CoA N-acyltransferases (Nat)"/>
    <property type="match status" value="1"/>
</dbReference>
<evidence type="ECO:0000259" key="6">
    <source>
        <dbReference type="Pfam" id="PF10394"/>
    </source>
</evidence>
<dbReference type="GO" id="GO:0000993">
    <property type="term" value="F:RNA polymerase II complex binding"/>
    <property type="evidence" value="ECO:0007669"/>
    <property type="project" value="TreeGrafter"/>
</dbReference>
<dbReference type="InterPro" id="IPR037113">
    <property type="entry name" value="Hat1_N_sf"/>
</dbReference>
<dbReference type="GO" id="GO:0006368">
    <property type="term" value="P:transcription elongation by RNA polymerase II"/>
    <property type="evidence" value="ECO:0007669"/>
    <property type="project" value="TreeGrafter"/>
</dbReference>
<dbReference type="Pfam" id="PF10394">
    <property type="entry name" value="Hat1_N"/>
    <property type="match status" value="1"/>
</dbReference>